<reference evidence="3" key="1">
    <citation type="journal article" date="2019" name="Int. J. Syst. Evol. Microbiol.">
        <title>The Global Catalogue of Microorganisms (GCM) 10K type strain sequencing project: providing services to taxonomists for standard genome sequencing and annotation.</title>
        <authorList>
            <consortium name="The Broad Institute Genomics Platform"/>
            <consortium name="The Broad Institute Genome Sequencing Center for Infectious Disease"/>
            <person name="Wu L."/>
            <person name="Ma J."/>
        </authorList>
    </citation>
    <scope>NUCLEOTIDE SEQUENCE [LARGE SCALE GENOMIC DNA]</scope>
    <source>
        <strain evidence="3">JCM 17130</strain>
    </source>
</reference>
<dbReference type="EMBL" id="JBHUEE010000002">
    <property type="protein sequence ID" value="MFD1717100.1"/>
    <property type="molecule type" value="Genomic_DNA"/>
</dbReference>
<dbReference type="SUPFAM" id="SSF109854">
    <property type="entry name" value="DinB/YfiT-like putative metalloenzymes"/>
    <property type="match status" value="1"/>
</dbReference>
<protein>
    <submittedName>
        <fullName evidence="2">Maleylpyruvate isomerase family mycothiol-dependent enzyme</fullName>
    </submittedName>
</protein>
<accession>A0ABW4L3D3</accession>
<keyword evidence="3" id="KW-1185">Reference proteome</keyword>
<sequence>MSDVADRTAANRHRLADFFDGLTGEQLATPSLCGAWTVRQVLGHMTMPFVVGLGGLAWRTVRARGDIHAASEAIAAELAARPVGDLTTILRQRADARVPAPGVGPMGQMADGCIHLRDCARPLGLPTDVPLEDWRMVLDWLPSKQAARGVVPDGMLDGLRLTATDQQWSWGTGANVEGPSEALAMAISGRTVALADLDGPGVERLRSRHPAHRP</sequence>
<comment type="caution">
    <text evidence="2">The sequence shown here is derived from an EMBL/GenBank/DDBJ whole genome shotgun (WGS) entry which is preliminary data.</text>
</comment>
<organism evidence="2 3">
    <name type="scientific">Georgenia deserti</name>
    <dbReference type="NCBI Taxonomy" id="2093781"/>
    <lineage>
        <taxon>Bacteria</taxon>
        <taxon>Bacillati</taxon>
        <taxon>Actinomycetota</taxon>
        <taxon>Actinomycetes</taxon>
        <taxon>Micrococcales</taxon>
        <taxon>Bogoriellaceae</taxon>
        <taxon>Georgenia</taxon>
    </lineage>
</organism>
<dbReference type="InterPro" id="IPR017517">
    <property type="entry name" value="Maleyloyr_isom"/>
</dbReference>
<gene>
    <name evidence="2" type="ORF">ACFSE6_04590</name>
</gene>
<dbReference type="InterPro" id="IPR034660">
    <property type="entry name" value="DinB/YfiT-like"/>
</dbReference>
<evidence type="ECO:0000313" key="3">
    <source>
        <dbReference type="Proteomes" id="UP001597277"/>
    </source>
</evidence>
<dbReference type="RefSeq" id="WP_388002680.1">
    <property type="nucleotide sequence ID" value="NZ_JBHUEE010000002.1"/>
</dbReference>
<dbReference type="Proteomes" id="UP001597277">
    <property type="component" value="Unassembled WGS sequence"/>
</dbReference>
<name>A0ABW4L3D3_9MICO</name>
<keyword evidence="2" id="KW-0413">Isomerase</keyword>
<proteinExistence type="predicted"/>
<dbReference type="InterPro" id="IPR024344">
    <property type="entry name" value="MDMPI_metal-binding"/>
</dbReference>
<dbReference type="GO" id="GO:0016853">
    <property type="term" value="F:isomerase activity"/>
    <property type="evidence" value="ECO:0007669"/>
    <property type="project" value="UniProtKB-KW"/>
</dbReference>
<dbReference type="Pfam" id="PF11716">
    <property type="entry name" value="MDMPI_N"/>
    <property type="match status" value="1"/>
</dbReference>
<evidence type="ECO:0000259" key="1">
    <source>
        <dbReference type="Pfam" id="PF11716"/>
    </source>
</evidence>
<feature type="domain" description="Mycothiol-dependent maleylpyruvate isomerase metal-binding" evidence="1">
    <location>
        <begin position="10"/>
        <end position="98"/>
    </location>
</feature>
<dbReference type="NCBIfam" id="TIGR03083">
    <property type="entry name" value="maleylpyruvate isomerase family mycothiol-dependent enzyme"/>
    <property type="match status" value="1"/>
</dbReference>
<evidence type="ECO:0000313" key="2">
    <source>
        <dbReference type="EMBL" id="MFD1717100.1"/>
    </source>
</evidence>
<dbReference type="Gene3D" id="1.20.120.450">
    <property type="entry name" value="dinb family like domain"/>
    <property type="match status" value="1"/>
</dbReference>